<dbReference type="CDD" id="cd00047">
    <property type="entry name" value="PTPc"/>
    <property type="match status" value="1"/>
</dbReference>
<name>A0A9Q0BL57_9MUSC</name>
<feature type="region of interest" description="Disordered" evidence="5">
    <location>
        <begin position="227"/>
        <end position="247"/>
    </location>
</feature>
<dbReference type="PANTHER" id="PTHR19134">
    <property type="entry name" value="RECEPTOR-TYPE TYROSINE-PROTEIN PHOSPHATASE"/>
    <property type="match status" value="1"/>
</dbReference>
<evidence type="ECO:0000259" key="7">
    <source>
        <dbReference type="PROSITE" id="PS50056"/>
    </source>
</evidence>
<dbReference type="InterPro" id="IPR029021">
    <property type="entry name" value="Prot-tyrosine_phosphatase-like"/>
</dbReference>
<evidence type="ECO:0000256" key="1">
    <source>
        <dbReference type="ARBA" id="ARBA00009580"/>
    </source>
</evidence>
<evidence type="ECO:0000313" key="9">
    <source>
        <dbReference type="Proteomes" id="UP001059596"/>
    </source>
</evidence>
<gene>
    <name evidence="8" type="ORF">M5D96_010825</name>
</gene>
<keyword evidence="9" id="KW-1185">Reference proteome</keyword>
<protein>
    <recommendedName>
        <fullName evidence="2">protein-tyrosine-phosphatase</fullName>
        <ecNumber evidence="2">3.1.3.48</ecNumber>
    </recommendedName>
</protein>
<sequence length="247" mass="27831">MRGLAVTVKSKEVFDLYDRTELTVVHDKYGLKEKVVHFYFKKWPDHGCPEDPMHLITLVKKVKAERRPSYSPIVVHCSAGVGRTGTFIGLDLIMQRLKSESKINIFETVKKLRFQVGYYTLGNYKYPEGFINFELYKQRMKMVQTQQQYTFLYACTYELVKHKIPRAALKNGGRPKSVTTPAAISAPPKKVSFPDVDVGNGDAFVAYAPMSDLENGVPTLPLPARFSGLRRSSPLGENDGPTTSSNM</sequence>
<evidence type="ECO:0000256" key="5">
    <source>
        <dbReference type="SAM" id="MobiDB-lite"/>
    </source>
</evidence>
<evidence type="ECO:0000256" key="4">
    <source>
        <dbReference type="ARBA" id="ARBA00022912"/>
    </source>
</evidence>
<dbReference type="SMART" id="SM00404">
    <property type="entry name" value="PTPc_motif"/>
    <property type="match status" value="1"/>
</dbReference>
<dbReference type="SMART" id="SM00194">
    <property type="entry name" value="PTPc"/>
    <property type="match status" value="1"/>
</dbReference>
<dbReference type="AlphaFoldDB" id="A0A9Q0BL57"/>
<dbReference type="EC" id="3.1.3.48" evidence="2"/>
<accession>A0A9Q0BL57</accession>
<dbReference type="EMBL" id="JAMKOV010000021">
    <property type="protein sequence ID" value="KAI8036232.1"/>
    <property type="molecule type" value="Genomic_DNA"/>
</dbReference>
<dbReference type="Pfam" id="PF00102">
    <property type="entry name" value="Y_phosphatase"/>
    <property type="match status" value="1"/>
</dbReference>
<dbReference type="Gene3D" id="3.90.190.10">
    <property type="entry name" value="Protein tyrosine phosphatase superfamily"/>
    <property type="match status" value="1"/>
</dbReference>
<dbReference type="PRINTS" id="PR00700">
    <property type="entry name" value="PRTYPHPHTASE"/>
</dbReference>
<dbReference type="InterPro" id="IPR000387">
    <property type="entry name" value="Tyr_Pase_dom"/>
</dbReference>
<feature type="domain" description="Tyrosine specific protein phosphatases" evidence="7">
    <location>
        <begin position="53"/>
        <end position="113"/>
    </location>
</feature>
<comment type="similarity">
    <text evidence="1">Belongs to the protein-tyrosine phosphatase family.</text>
</comment>
<comment type="caution">
    <text evidence="8">The sequence shown here is derived from an EMBL/GenBank/DDBJ whole genome shotgun (WGS) entry which is preliminary data.</text>
</comment>
<dbReference type="SUPFAM" id="SSF52799">
    <property type="entry name" value="(Phosphotyrosine protein) phosphatases II"/>
    <property type="match status" value="1"/>
</dbReference>
<evidence type="ECO:0000256" key="3">
    <source>
        <dbReference type="ARBA" id="ARBA00022801"/>
    </source>
</evidence>
<dbReference type="GO" id="GO:0004725">
    <property type="term" value="F:protein tyrosine phosphatase activity"/>
    <property type="evidence" value="ECO:0007669"/>
    <property type="project" value="UniProtKB-EC"/>
</dbReference>
<dbReference type="PROSITE" id="PS00383">
    <property type="entry name" value="TYR_PHOSPHATASE_1"/>
    <property type="match status" value="1"/>
</dbReference>
<keyword evidence="3" id="KW-0378">Hydrolase</keyword>
<dbReference type="InterPro" id="IPR050348">
    <property type="entry name" value="Protein-Tyr_Phosphatase"/>
</dbReference>
<dbReference type="PROSITE" id="PS50056">
    <property type="entry name" value="TYR_PHOSPHATASE_2"/>
    <property type="match status" value="1"/>
</dbReference>
<dbReference type="Proteomes" id="UP001059596">
    <property type="component" value="Unassembled WGS sequence"/>
</dbReference>
<dbReference type="InterPro" id="IPR003595">
    <property type="entry name" value="Tyr_Pase_cat"/>
</dbReference>
<dbReference type="GO" id="GO:0008045">
    <property type="term" value="P:motor neuron axon guidance"/>
    <property type="evidence" value="ECO:0007669"/>
    <property type="project" value="TreeGrafter"/>
</dbReference>
<dbReference type="PROSITE" id="PS50055">
    <property type="entry name" value="TYR_PHOSPHATASE_PTP"/>
    <property type="match status" value="1"/>
</dbReference>
<reference evidence="8" key="1">
    <citation type="journal article" date="2023" name="Genome Biol. Evol.">
        <title>Long-read-based Genome Assembly of Drosophila gunungcola Reveals Fewer Chemosensory Genes in Flower-breeding Species.</title>
        <authorList>
            <person name="Negi A."/>
            <person name="Liao B.Y."/>
            <person name="Yeh S.D."/>
        </authorList>
    </citation>
    <scope>NUCLEOTIDE SEQUENCE</scope>
    <source>
        <strain evidence="8">Sukarami</strain>
    </source>
</reference>
<dbReference type="PANTHER" id="PTHR19134:SF562">
    <property type="entry name" value="PROTEIN-TYROSINE-PHOSPHATASE"/>
    <property type="match status" value="1"/>
</dbReference>
<evidence type="ECO:0000259" key="6">
    <source>
        <dbReference type="PROSITE" id="PS50055"/>
    </source>
</evidence>
<keyword evidence="4" id="KW-0904">Protein phosphatase</keyword>
<proteinExistence type="inferred from homology"/>
<organism evidence="8 9">
    <name type="scientific">Drosophila gunungcola</name>
    <name type="common">fruit fly</name>
    <dbReference type="NCBI Taxonomy" id="103775"/>
    <lineage>
        <taxon>Eukaryota</taxon>
        <taxon>Metazoa</taxon>
        <taxon>Ecdysozoa</taxon>
        <taxon>Arthropoda</taxon>
        <taxon>Hexapoda</taxon>
        <taxon>Insecta</taxon>
        <taxon>Pterygota</taxon>
        <taxon>Neoptera</taxon>
        <taxon>Endopterygota</taxon>
        <taxon>Diptera</taxon>
        <taxon>Brachycera</taxon>
        <taxon>Muscomorpha</taxon>
        <taxon>Ephydroidea</taxon>
        <taxon>Drosophilidae</taxon>
        <taxon>Drosophila</taxon>
        <taxon>Sophophora</taxon>
    </lineage>
</organism>
<dbReference type="InterPro" id="IPR000242">
    <property type="entry name" value="PTP_cat"/>
</dbReference>
<evidence type="ECO:0000256" key="2">
    <source>
        <dbReference type="ARBA" id="ARBA00013064"/>
    </source>
</evidence>
<dbReference type="InterPro" id="IPR016130">
    <property type="entry name" value="Tyr_Pase_AS"/>
</dbReference>
<evidence type="ECO:0000313" key="8">
    <source>
        <dbReference type="EMBL" id="KAI8036232.1"/>
    </source>
</evidence>
<feature type="domain" description="Tyrosine-protein phosphatase" evidence="6">
    <location>
        <begin position="1"/>
        <end position="159"/>
    </location>
</feature>